<reference evidence="6 7" key="1">
    <citation type="submission" date="2019-02" db="EMBL/GenBank/DDBJ databases">
        <title>Opniocepnalus argus genome.</title>
        <authorList>
            <person name="Zhou C."/>
            <person name="Xiao S."/>
        </authorList>
    </citation>
    <scope>NUCLEOTIDE SEQUENCE [LARGE SCALE GENOMIC DNA]</scope>
    <source>
        <strain evidence="6">OARG1902GOOAL</strain>
        <tissue evidence="6">Muscle</tissue>
    </source>
</reference>
<keyword evidence="3" id="KW-0393">Immunoglobulin domain</keyword>
<dbReference type="Gene3D" id="2.60.40.10">
    <property type="entry name" value="Immunoglobulins"/>
    <property type="match status" value="1"/>
</dbReference>
<dbReference type="AlphaFoldDB" id="A0A6G1Q6J6"/>
<keyword evidence="7" id="KW-1185">Reference proteome</keyword>
<keyword evidence="4" id="KW-1133">Transmembrane helix</keyword>
<keyword evidence="4" id="KW-0812">Transmembrane</keyword>
<organism evidence="6 7">
    <name type="scientific">Channa argus</name>
    <name type="common">Northern snakehead</name>
    <name type="synonym">Ophicephalus argus</name>
    <dbReference type="NCBI Taxonomy" id="215402"/>
    <lineage>
        <taxon>Eukaryota</taxon>
        <taxon>Metazoa</taxon>
        <taxon>Chordata</taxon>
        <taxon>Craniata</taxon>
        <taxon>Vertebrata</taxon>
        <taxon>Euteleostomi</taxon>
        <taxon>Actinopterygii</taxon>
        <taxon>Neopterygii</taxon>
        <taxon>Teleostei</taxon>
        <taxon>Neoteleostei</taxon>
        <taxon>Acanthomorphata</taxon>
        <taxon>Anabantaria</taxon>
        <taxon>Anabantiformes</taxon>
        <taxon>Channoidei</taxon>
        <taxon>Channidae</taxon>
        <taxon>Channa</taxon>
    </lineage>
</organism>
<reference evidence="7" key="2">
    <citation type="submission" date="2019-02" db="EMBL/GenBank/DDBJ databases">
        <title>Opniocepnalus argus Var Kimnra genome.</title>
        <authorList>
            <person name="Zhou C."/>
            <person name="Xiao S."/>
        </authorList>
    </citation>
    <scope>NUCLEOTIDE SEQUENCE [LARGE SCALE GENOMIC DNA]</scope>
</reference>
<evidence type="ECO:0000256" key="1">
    <source>
        <dbReference type="ARBA" id="ARBA00004370"/>
    </source>
</evidence>
<evidence type="ECO:0000256" key="2">
    <source>
        <dbReference type="ARBA" id="ARBA00023136"/>
    </source>
</evidence>
<dbReference type="EMBL" id="CM015724">
    <property type="protein sequence ID" value="KAF3698024.1"/>
    <property type="molecule type" value="Genomic_DNA"/>
</dbReference>
<sequence>MASGIVKETKDQNNMNRQKIIWILLGVVLASVHETEGSDNTFTIKWDGDLTTDLSLANLVCFYESEPVKVLYHMADGVEYPDSQHEQFAGRAHLDRDALREGRVRLHLSRVTAEDYGGYSCELTANFDKNTQRWGLEATEYFVLNEAQNKDGENAGVSLIKPKSELTAVEGVRSPSRGVQLGVPVYIESTVAPIVLVALIGALLIWATCRSKGDRKQELTEIKTSLDNPPISKLKLVMKRSYLPCVLVQQKTMYREPKLLPV</sequence>
<proteinExistence type="predicted"/>
<dbReference type="GO" id="GO:0009897">
    <property type="term" value="C:external side of plasma membrane"/>
    <property type="evidence" value="ECO:0007669"/>
    <property type="project" value="TreeGrafter"/>
</dbReference>
<dbReference type="InterPro" id="IPR036179">
    <property type="entry name" value="Ig-like_dom_sf"/>
</dbReference>
<dbReference type="PANTHER" id="PTHR24100">
    <property type="entry name" value="BUTYROPHILIN"/>
    <property type="match status" value="1"/>
</dbReference>
<dbReference type="GO" id="GO:0050852">
    <property type="term" value="P:T cell receptor signaling pathway"/>
    <property type="evidence" value="ECO:0007669"/>
    <property type="project" value="TreeGrafter"/>
</dbReference>
<keyword evidence="2 4" id="KW-0472">Membrane</keyword>
<dbReference type="InterPro" id="IPR013783">
    <property type="entry name" value="Ig-like_fold"/>
</dbReference>
<keyword evidence="5" id="KW-0732">Signal</keyword>
<evidence type="ECO:0000256" key="5">
    <source>
        <dbReference type="SAM" id="SignalP"/>
    </source>
</evidence>
<dbReference type="GO" id="GO:0005102">
    <property type="term" value="F:signaling receptor binding"/>
    <property type="evidence" value="ECO:0007669"/>
    <property type="project" value="TreeGrafter"/>
</dbReference>
<feature type="chain" id="PRO_5026057365" description="Immunoglobulin V-set domain-containing protein" evidence="5">
    <location>
        <begin position="38"/>
        <end position="262"/>
    </location>
</feature>
<evidence type="ECO:0000313" key="6">
    <source>
        <dbReference type="EMBL" id="KAF3698024.1"/>
    </source>
</evidence>
<feature type="transmembrane region" description="Helical" evidence="4">
    <location>
        <begin position="190"/>
        <end position="209"/>
    </location>
</feature>
<evidence type="ECO:0000256" key="3">
    <source>
        <dbReference type="ARBA" id="ARBA00023319"/>
    </source>
</evidence>
<dbReference type="GO" id="GO:0001817">
    <property type="term" value="P:regulation of cytokine production"/>
    <property type="evidence" value="ECO:0007669"/>
    <property type="project" value="TreeGrafter"/>
</dbReference>
<gene>
    <name evidence="6" type="ORF">EXN66_Car013705</name>
</gene>
<name>A0A6G1Q6J6_CHAAH</name>
<comment type="subcellular location">
    <subcellularLocation>
        <location evidence="1">Membrane</location>
    </subcellularLocation>
</comment>
<evidence type="ECO:0008006" key="8">
    <source>
        <dbReference type="Google" id="ProtNLM"/>
    </source>
</evidence>
<evidence type="ECO:0000256" key="4">
    <source>
        <dbReference type="SAM" id="Phobius"/>
    </source>
</evidence>
<accession>A0A6G1Q6J6</accession>
<feature type="signal peptide" evidence="5">
    <location>
        <begin position="1"/>
        <end position="37"/>
    </location>
</feature>
<protein>
    <recommendedName>
        <fullName evidence="8">Immunoglobulin V-set domain-containing protein</fullName>
    </recommendedName>
</protein>
<dbReference type="InterPro" id="IPR050504">
    <property type="entry name" value="IgSF_BTN/MOG"/>
</dbReference>
<dbReference type="SUPFAM" id="SSF48726">
    <property type="entry name" value="Immunoglobulin"/>
    <property type="match status" value="1"/>
</dbReference>
<evidence type="ECO:0000313" key="7">
    <source>
        <dbReference type="Proteomes" id="UP000503349"/>
    </source>
</evidence>
<dbReference type="Proteomes" id="UP000503349">
    <property type="component" value="Chromosome 13"/>
</dbReference>